<dbReference type="Proteomes" id="UP001499988">
    <property type="component" value="Unassembled WGS sequence"/>
</dbReference>
<dbReference type="InterPro" id="IPR054765">
    <property type="entry name" value="SLBB_dom"/>
</dbReference>
<evidence type="ECO:0000256" key="10">
    <source>
        <dbReference type="ARBA" id="ARBA00023114"/>
    </source>
</evidence>
<sequence>MKNLVLILLMVLSVPVWADDEAVLLQAGDNLQLSLPGESDFDAPFQLDQSGRIYLPEIGPVLLQGKTLSQAKQALNLALSMAYRDLADFDVRLLERQLLVSVLGYVRDPGEKSLPADANVQTAINRSGGLVAGAQLNRLQLRRNEEVIEFDYKAYLDKGEPSLLPELQSGDIVFVPVSPLLGNVQIDFDAQTLSEAGDAADRAEALTLFGEVRQPGTFSFKPGMGVVDALMRAEGVTRYGDVTRIRVITRGQPTLFDLKAYLDNGDESAVPAIGPGSMIYVPTHIEVVSKGVRTMYVMGEVQAPGAYEASDNINFIDILANAGGPTRFAETKQIRLIRANGEVLQIDLQAYTENTNTQPLPEMLPGDVILVPEKTDMNEKSWLKIPSSRAVKIIGAVRTPGRYEWDNAMSFLDLLAHAGGPEQHADLSRIEILHEDERGGKSLFNLDKFINQGGEYAGLPQMRAGDTVVVNELPWDPSDNKSSWIRQSAESSIYVFGQVGAPGRYAFTEQLGFLDILSAADGPNPNADLSAIRINHRNSASAQTQVIDLALYFETGDETMLPVLKPGDSIYIPARDRAWLERPAEQVVRLMGSVHKPGRYEFNDSMTVLDLLAEAGGPKESALIERIIVVQHSCCDPQAKVFDLQKFVSNPSYDRVPVLRPGDTVYVPDQSQSNWRQFMNGVKDALSIVTLAVLGAAI</sequence>
<keyword evidence="4" id="KW-1134">Transmembrane beta strand</keyword>
<keyword evidence="9" id="KW-0406">Ion transport</keyword>
<gene>
    <name evidence="19" type="ORF">GCM10023333_41560</name>
</gene>
<evidence type="ECO:0000256" key="4">
    <source>
        <dbReference type="ARBA" id="ARBA00022452"/>
    </source>
</evidence>
<comment type="caution">
    <text evidence="19">The sequence shown here is derived from an EMBL/GenBank/DDBJ whole genome shotgun (WGS) entry which is preliminary data.</text>
</comment>
<evidence type="ECO:0000313" key="19">
    <source>
        <dbReference type="EMBL" id="GAA4903093.1"/>
    </source>
</evidence>
<dbReference type="RefSeq" id="WP_345337446.1">
    <property type="nucleotide sequence ID" value="NZ_BAABJZ010000106.1"/>
</dbReference>
<feature type="domain" description="Soluble ligand binding" evidence="17">
    <location>
        <begin position="296"/>
        <end position="346"/>
    </location>
</feature>
<keyword evidence="20" id="KW-1185">Reference proteome</keyword>
<keyword evidence="12" id="KW-0564">Palmitate</keyword>
<feature type="signal peptide" evidence="15">
    <location>
        <begin position="1"/>
        <end position="18"/>
    </location>
</feature>
<evidence type="ECO:0000259" key="17">
    <source>
        <dbReference type="Pfam" id="PF10531"/>
    </source>
</evidence>
<keyword evidence="8" id="KW-0625">Polysaccharide transport</keyword>
<name>A0ABP9FP23_9GAMM</name>
<evidence type="ECO:0000259" key="16">
    <source>
        <dbReference type="Pfam" id="PF02563"/>
    </source>
</evidence>
<evidence type="ECO:0000256" key="1">
    <source>
        <dbReference type="ARBA" id="ARBA00004571"/>
    </source>
</evidence>
<feature type="domain" description="SLBB" evidence="18">
    <location>
        <begin position="391"/>
        <end position="470"/>
    </location>
</feature>
<comment type="similarity">
    <text evidence="2">Belongs to the BexD/CtrA/VexA family.</text>
</comment>
<dbReference type="PANTHER" id="PTHR33619:SF3">
    <property type="entry name" value="POLYSACCHARIDE EXPORT PROTEIN GFCE-RELATED"/>
    <property type="match status" value="1"/>
</dbReference>
<feature type="domain" description="Soluble ligand binding" evidence="17">
    <location>
        <begin position="208"/>
        <end position="251"/>
    </location>
</feature>
<protein>
    <submittedName>
        <fullName evidence="19">SLBB domain-containing protein</fullName>
    </submittedName>
</protein>
<keyword evidence="14" id="KW-0449">Lipoprotein</keyword>
<dbReference type="Gene3D" id="3.30.1950.10">
    <property type="entry name" value="wza like domain"/>
    <property type="match status" value="1"/>
</dbReference>
<dbReference type="PANTHER" id="PTHR33619">
    <property type="entry name" value="POLYSACCHARIDE EXPORT PROTEIN GFCE-RELATED"/>
    <property type="match status" value="1"/>
</dbReference>
<keyword evidence="11" id="KW-0472">Membrane</keyword>
<keyword evidence="10" id="KW-0626">Porin</keyword>
<keyword evidence="5" id="KW-0762">Sugar transport</keyword>
<evidence type="ECO:0000259" key="18">
    <source>
        <dbReference type="Pfam" id="PF22461"/>
    </source>
</evidence>
<feature type="chain" id="PRO_5045906110" evidence="15">
    <location>
        <begin position="19"/>
        <end position="698"/>
    </location>
</feature>
<comment type="subcellular location">
    <subcellularLocation>
        <location evidence="1">Cell outer membrane</location>
        <topology evidence="1">Multi-pass membrane protein</topology>
    </subcellularLocation>
</comment>
<evidence type="ECO:0000256" key="5">
    <source>
        <dbReference type="ARBA" id="ARBA00022597"/>
    </source>
</evidence>
<evidence type="ECO:0000256" key="2">
    <source>
        <dbReference type="ARBA" id="ARBA00009450"/>
    </source>
</evidence>
<keyword evidence="6" id="KW-0812">Transmembrane</keyword>
<evidence type="ECO:0000313" key="20">
    <source>
        <dbReference type="Proteomes" id="UP001499988"/>
    </source>
</evidence>
<evidence type="ECO:0000256" key="3">
    <source>
        <dbReference type="ARBA" id="ARBA00022448"/>
    </source>
</evidence>
<keyword evidence="7 15" id="KW-0732">Signal</keyword>
<feature type="domain" description="SLBB" evidence="18">
    <location>
        <begin position="99"/>
        <end position="175"/>
    </location>
</feature>
<reference evidence="20" key="1">
    <citation type="journal article" date="2019" name="Int. J. Syst. Evol. Microbiol.">
        <title>The Global Catalogue of Microorganisms (GCM) 10K type strain sequencing project: providing services to taxonomists for standard genome sequencing and annotation.</title>
        <authorList>
            <consortium name="The Broad Institute Genomics Platform"/>
            <consortium name="The Broad Institute Genome Sequencing Center for Infectious Disease"/>
            <person name="Wu L."/>
            <person name="Ma J."/>
        </authorList>
    </citation>
    <scope>NUCLEOTIDE SEQUENCE [LARGE SCALE GENOMIC DNA]</scope>
    <source>
        <strain evidence="20">JCM 18401</strain>
    </source>
</reference>
<evidence type="ECO:0000256" key="14">
    <source>
        <dbReference type="ARBA" id="ARBA00023288"/>
    </source>
</evidence>
<dbReference type="Pfam" id="PF22461">
    <property type="entry name" value="SLBB_2"/>
    <property type="match status" value="4"/>
</dbReference>
<dbReference type="Pfam" id="PF10531">
    <property type="entry name" value="SLBB"/>
    <property type="match status" value="2"/>
</dbReference>
<dbReference type="Pfam" id="PF02563">
    <property type="entry name" value="Poly_export"/>
    <property type="match status" value="1"/>
</dbReference>
<evidence type="ECO:0000256" key="7">
    <source>
        <dbReference type="ARBA" id="ARBA00022729"/>
    </source>
</evidence>
<feature type="domain" description="SLBB" evidence="18">
    <location>
        <begin position="587"/>
        <end position="667"/>
    </location>
</feature>
<feature type="domain" description="Polysaccharide export protein N-terminal" evidence="16">
    <location>
        <begin position="20"/>
        <end position="85"/>
    </location>
</feature>
<dbReference type="InterPro" id="IPR019554">
    <property type="entry name" value="Soluble_ligand-bd"/>
</dbReference>
<dbReference type="Gene3D" id="3.10.560.10">
    <property type="entry name" value="Outer membrane lipoprotein wza domain like"/>
    <property type="match status" value="6"/>
</dbReference>
<dbReference type="InterPro" id="IPR003715">
    <property type="entry name" value="Poly_export_N"/>
</dbReference>
<feature type="domain" description="SLBB" evidence="18">
    <location>
        <begin position="493"/>
        <end position="572"/>
    </location>
</feature>
<dbReference type="EMBL" id="BAABJZ010000106">
    <property type="protein sequence ID" value="GAA4903093.1"/>
    <property type="molecule type" value="Genomic_DNA"/>
</dbReference>
<evidence type="ECO:0000256" key="12">
    <source>
        <dbReference type="ARBA" id="ARBA00023139"/>
    </source>
</evidence>
<accession>A0ABP9FP23</accession>
<keyword evidence="3" id="KW-0813">Transport</keyword>
<evidence type="ECO:0000256" key="6">
    <source>
        <dbReference type="ARBA" id="ARBA00022692"/>
    </source>
</evidence>
<organism evidence="19 20">
    <name type="scientific">Ferrimonas pelagia</name>
    <dbReference type="NCBI Taxonomy" id="1177826"/>
    <lineage>
        <taxon>Bacteria</taxon>
        <taxon>Pseudomonadati</taxon>
        <taxon>Pseudomonadota</taxon>
        <taxon>Gammaproteobacteria</taxon>
        <taxon>Alteromonadales</taxon>
        <taxon>Ferrimonadaceae</taxon>
        <taxon>Ferrimonas</taxon>
    </lineage>
</organism>
<evidence type="ECO:0000256" key="15">
    <source>
        <dbReference type="SAM" id="SignalP"/>
    </source>
</evidence>
<evidence type="ECO:0000256" key="11">
    <source>
        <dbReference type="ARBA" id="ARBA00023136"/>
    </source>
</evidence>
<evidence type="ECO:0000256" key="8">
    <source>
        <dbReference type="ARBA" id="ARBA00023047"/>
    </source>
</evidence>
<keyword evidence="13" id="KW-0998">Cell outer membrane</keyword>
<proteinExistence type="inferred from homology"/>
<evidence type="ECO:0000256" key="13">
    <source>
        <dbReference type="ARBA" id="ARBA00023237"/>
    </source>
</evidence>
<evidence type="ECO:0000256" key="9">
    <source>
        <dbReference type="ARBA" id="ARBA00023065"/>
    </source>
</evidence>
<dbReference type="InterPro" id="IPR049712">
    <property type="entry name" value="Poly_export"/>
</dbReference>